<feature type="transmembrane region" description="Helical" evidence="16">
    <location>
        <begin position="296"/>
        <end position="321"/>
    </location>
</feature>
<dbReference type="Proteomes" id="UP000486602">
    <property type="component" value="Unassembled WGS sequence"/>
</dbReference>
<feature type="transmembrane region" description="Helical" evidence="16">
    <location>
        <begin position="341"/>
        <end position="359"/>
    </location>
</feature>
<evidence type="ECO:0000256" key="16">
    <source>
        <dbReference type="SAM" id="Phobius"/>
    </source>
</evidence>
<dbReference type="GO" id="GO:0008360">
    <property type="term" value="P:regulation of cell shape"/>
    <property type="evidence" value="ECO:0007669"/>
    <property type="project" value="UniProtKB-KW"/>
</dbReference>
<evidence type="ECO:0000256" key="10">
    <source>
        <dbReference type="ARBA" id="ARBA00033270"/>
    </source>
</evidence>
<dbReference type="PANTHER" id="PTHR30474:SF2">
    <property type="entry name" value="PEPTIDOGLYCAN GLYCOSYLTRANSFERASE FTSW-RELATED"/>
    <property type="match status" value="1"/>
</dbReference>
<accession>A0A7K3WN65</accession>
<dbReference type="GO" id="GO:0009252">
    <property type="term" value="P:peptidoglycan biosynthetic process"/>
    <property type="evidence" value="ECO:0007669"/>
    <property type="project" value="UniProtKB-KW"/>
</dbReference>
<feature type="transmembrane region" description="Helical" evidence="16">
    <location>
        <begin position="63"/>
        <end position="82"/>
    </location>
</feature>
<evidence type="ECO:0000256" key="9">
    <source>
        <dbReference type="ARBA" id="ARBA00032370"/>
    </source>
</evidence>
<dbReference type="GO" id="GO:0005886">
    <property type="term" value="C:plasma membrane"/>
    <property type="evidence" value="ECO:0007669"/>
    <property type="project" value="TreeGrafter"/>
</dbReference>
<keyword evidence="3" id="KW-0808">Transferase</keyword>
<keyword evidence="5" id="KW-0133">Cell shape</keyword>
<proteinExistence type="inferred from homology"/>
<evidence type="ECO:0000256" key="8">
    <source>
        <dbReference type="ARBA" id="ARBA00023136"/>
    </source>
</evidence>
<evidence type="ECO:0000256" key="15">
    <source>
        <dbReference type="ARBA" id="ARBA00049902"/>
    </source>
</evidence>
<evidence type="ECO:0000313" key="17">
    <source>
        <dbReference type="EMBL" id="NEN22978.1"/>
    </source>
</evidence>
<feature type="transmembrane region" description="Helical" evidence="16">
    <location>
        <begin position="131"/>
        <end position="147"/>
    </location>
</feature>
<evidence type="ECO:0000256" key="3">
    <source>
        <dbReference type="ARBA" id="ARBA00022679"/>
    </source>
</evidence>
<gene>
    <name evidence="17" type="ORF">G3O08_05625</name>
</gene>
<comment type="caution">
    <text evidence="17">The sequence shown here is derived from an EMBL/GenBank/DDBJ whole genome shotgun (WGS) entry which is preliminary data.</text>
</comment>
<keyword evidence="6" id="KW-0573">Peptidoglycan synthesis</keyword>
<keyword evidence="2" id="KW-0328">Glycosyltransferase</keyword>
<comment type="subcellular location">
    <subcellularLocation>
        <location evidence="1">Membrane</location>
        <topology evidence="1">Multi-pass membrane protein</topology>
    </subcellularLocation>
</comment>
<dbReference type="AlphaFoldDB" id="A0A7K3WN65"/>
<evidence type="ECO:0000256" key="14">
    <source>
        <dbReference type="ARBA" id="ARBA00044770"/>
    </source>
</evidence>
<reference evidence="17 18" key="1">
    <citation type="submission" date="2020-02" db="EMBL/GenBank/DDBJ databases">
        <title>Out from the shadows clarifying the taxonomy of the family Cryomorphaceae and related taxa by utilizing the GTDB taxonomic framework.</title>
        <authorList>
            <person name="Bowman J.P."/>
        </authorList>
    </citation>
    <scope>NUCLEOTIDE SEQUENCE [LARGE SCALE GENOMIC DNA]</scope>
    <source>
        <strain evidence="17 18">QSSC 1-22</strain>
    </source>
</reference>
<evidence type="ECO:0000256" key="13">
    <source>
        <dbReference type="ARBA" id="ARBA00041418"/>
    </source>
</evidence>
<dbReference type="InterPro" id="IPR001182">
    <property type="entry name" value="FtsW/RodA"/>
</dbReference>
<dbReference type="EMBL" id="JAAGVY010000007">
    <property type="protein sequence ID" value="NEN22978.1"/>
    <property type="molecule type" value="Genomic_DNA"/>
</dbReference>
<evidence type="ECO:0000313" key="18">
    <source>
        <dbReference type="Proteomes" id="UP000486602"/>
    </source>
</evidence>
<evidence type="ECO:0000256" key="2">
    <source>
        <dbReference type="ARBA" id="ARBA00022676"/>
    </source>
</evidence>
<name>A0A7K3WN65_9FLAO</name>
<dbReference type="GO" id="GO:0008955">
    <property type="term" value="F:peptidoglycan glycosyltransferase activity"/>
    <property type="evidence" value="ECO:0007669"/>
    <property type="project" value="UniProtKB-EC"/>
</dbReference>
<protein>
    <recommendedName>
        <fullName evidence="12">Probable peptidoglycan glycosyltransferase FtsW</fullName>
        <ecNumber evidence="14">2.4.99.28</ecNumber>
    </recommendedName>
    <alternativeName>
        <fullName evidence="13">Cell division protein FtsW</fullName>
    </alternativeName>
    <alternativeName>
        <fullName evidence="10">Cell wall polymerase</fullName>
    </alternativeName>
    <alternativeName>
        <fullName evidence="9">Peptidoglycan polymerase</fullName>
    </alternativeName>
</protein>
<evidence type="ECO:0000256" key="7">
    <source>
        <dbReference type="ARBA" id="ARBA00022989"/>
    </source>
</evidence>
<keyword evidence="7 16" id="KW-1133">Transmembrane helix</keyword>
<evidence type="ECO:0000256" key="11">
    <source>
        <dbReference type="ARBA" id="ARBA00038053"/>
    </source>
</evidence>
<evidence type="ECO:0000256" key="4">
    <source>
        <dbReference type="ARBA" id="ARBA00022692"/>
    </source>
</evidence>
<dbReference type="GO" id="GO:0032153">
    <property type="term" value="C:cell division site"/>
    <property type="evidence" value="ECO:0007669"/>
    <property type="project" value="TreeGrafter"/>
</dbReference>
<dbReference type="GO" id="GO:0051301">
    <property type="term" value="P:cell division"/>
    <property type="evidence" value="ECO:0007669"/>
    <property type="project" value="InterPro"/>
</dbReference>
<evidence type="ECO:0000256" key="6">
    <source>
        <dbReference type="ARBA" id="ARBA00022984"/>
    </source>
</evidence>
<feature type="transmembrane region" description="Helical" evidence="16">
    <location>
        <begin position="102"/>
        <end position="119"/>
    </location>
</feature>
<keyword evidence="18" id="KW-1185">Reference proteome</keyword>
<evidence type="ECO:0000256" key="5">
    <source>
        <dbReference type="ARBA" id="ARBA00022960"/>
    </source>
</evidence>
<dbReference type="EC" id="2.4.99.28" evidence="14"/>
<dbReference type="PANTHER" id="PTHR30474">
    <property type="entry name" value="CELL CYCLE PROTEIN"/>
    <property type="match status" value="1"/>
</dbReference>
<keyword evidence="4 16" id="KW-0812">Transmembrane</keyword>
<sequence>MVCLILGLVSILAVYSSISSLAYKYTEGNTFYYLFKHGIMLITGFVIMYFVHKINYRYFSRLSQIAIWLAAILLILTLLLGVNLNDASRWIKIPLINQNFQTSDFAKIALIAYVARMLTLRKEFFHSFKEGLLPILIPIVIICGLILPANFSTAAMLFMVCVTLLFVGGIPFKHLVMVFAIAGAGFALLLVLSTSFPDLLPRVETWKTRLLSYESGDSEANYQVEHAMMAIQSGGVFPTGPGTGDSRNYLPHPYSDMIFAFIIEEYGTIIGGCGLLLLYLIFLYRALRLARKCERNFGSLLVIGMSFLIAFQAFINMGVAVSLLPVTGQPLPLVSMGGTSIWFTCIAVGMILSVSRSVYEGEKIPGVNRVKKKKDYAVA</sequence>
<evidence type="ECO:0000256" key="12">
    <source>
        <dbReference type="ARBA" id="ARBA00041185"/>
    </source>
</evidence>
<feature type="transmembrane region" description="Helical" evidence="16">
    <location>
        <begin position="32"/>
        <end position="51"/>
    </location>
</feature>
<feature type="transmembrane region" description="Helical" evidence="16">
    <location>
        <begin position="257"/>
        <end position="284"/>
    </location>
</feature>
<evidence type="ECO:0000256" key="1">
    <source>
        <dbReference type="ARBA" id="ARBA00004141"/>
    </source>
</evidence>
<dbReference type="GO" id="GO:0015648">
    <property type="term" value="F:lipid-linked peptidoglycan transporter activity"/>
    <property type="evidence" value="ECO:0007669"/>
    <property type="project" value="TreeGrafter"/>
</dbReference>
<feature type="transmembrane region" description="Helical" evidence="16">
    <location>
        <begin position="175"/>
        <end position="196"/>
    </location>
</feature>
<organism evidence="17 18">
    <name type="scientific">Cryomorpha ignava</name>
    <dbReference type="NCBI Taxonomy" id="101383"/>
    <lineage>
        <taxon>Bacteria</taxon>
        <taxon>Pseudomonadati</taxon>
        <taxon>Bacteroidota</taxon>
        <taxon>Flavobacteriia</taxon>
        <taxon>Flavobacteriales</taxon>
        <taxon>Cryomorphaceae</taxon>
        <taxon>Cryomorpha</taxon>
    </lineage>
</organism>
<comment type="catalytic activity">
    <reaction evidence="15">
        <text>[GlcNAc-(1-&gt;4)-Mur2Ac(oyl-L-Ala-gamma-D-Glu-L-Lys-D-Ala-D-Ala)](n)-di-trans,octa-cis-undecaprenyl diphosphate + beta-D-GlcNAc-(1-&gt;4)-Mur2Ac(oyl-L-Ala-gamma-D-Glu-L-Lys-D-Ala-D-Ala)-di-trans,octa-cis-undecaprenyl diphosphate = [GlcNAc-(1-&gt;4)-Mur2Ac(oyl-L-Ala-gamma-D-Glu-L-Lys-D-Ala-D-Ala)](n+1)-di-trans,octa-cis-undecaprenyl diphosphate + di-trans,octa-cis-undecaprenyl diphosphate + H(+)</text>
        <dbReference type="Rhea" id="RHEA:23708"/>
        <dbReference type="Rhea" id="RHEA-COMP:9602"/>
        <dbReference type="Rhea" id="RHEA-COMP:9603"/>
        <dbReference type="ChEBI" id="CHEBI:15378"/>
        <dbReference type="ChEBI" id="CHEBI:58405"/>
        <dbReference type="ChEBI" id="CHEBI:60033"/>
        <dbReference type="ChEBI" id="CHEBI:78435"/>
        <dbReference type="EC" id="2.4.99.28"/>
    </reaction>
</comment>
<keyword evidence="8 16" id="KW-0472">Membrane</keyword>
<comment type="similarity">
    <text evidence="11">Belongs to the SEDS family. FtsW subfamily.</text>
</comment>
<dbReference type="Pfam" id="PF01098">
    <property type="entry name" value="FTSW_RODA_SPOVE"/>
    <property type="match status" value="1"/>
</dbReference>